<dbReference type="GO" id="GO:0010605">
    <property type="term" value="P:negative regulation of macromolecule metabolic process"/>
    <property type="evidence" value="ECO:0007669"/>
    <property type="project" value="UniProtKB-ARBA"/>
</dbReference>
<dbReference type="Gene3D" id="1.10.1410.10">
    <property type="match status" value="1"/>
</dbReference>
<evidence type="ECO:0000313" key="4">
    <source>
        <dbReference type="Proteomes" id="UP000756132"/>
    </source>
</evidence>
<dbReference type="KEGG" id="ffu:CLAFUR5_08968"/>
<dbReference type="EMBL" id="CP090171">
    <property type="protein sequence ID" value="UJO21629.1"/>
    <property type="molecule type" value="Genomic_DNA"/>
</dbReference>
<dbReference type="GO" id="GO:0031123">
    <property type="term" value="P:RNA 3'-end processing"/>
    <property type="evidence" value="ECO:0007669"/>
    <property type="project" value="TreeGrafter"/>
</dbReference>
<dbReference type="SUPFAM" id="SSF81301">
    <property type="entry name" value="Nucleotidyltransferase"/>
    <property type="match status" value="1"/>
</dbReference>
<organism evidence="3 4">
    <name type="scientific">Passalora fulva</name>
    <name type="common">Tomato leaf mold</name>
    <name type="synonym">Cladosporium fulvum</name>
    <dbReference type="NCBI Taxonomy" id="5499"/>
    <lineage>
        <taxon>Eukaryota</taxon>
        <taxon>Fungi</taxon>
        <taxon>Dikarya</taxon>
        <taxon>Ascomycota</taxon>
        <taxon>Pezizomycotina</taxon>
        <taxon>Dothideomycetes</taxon>
        <taxon>Dothideomycetidae</taxon>
        <taxon>Mycosphaerellales</taxon>
        <taxon>Mycosphaerellaceae</taxon>
        <taxon>Fulvia</taxon>
    </lineage>
</organism>
<dbReference type="InterPro" id="IPR043519">
    <property type="entry name" value="NT_sf"/>
</dbReference>
<dbReference type="GO" id="GO:1990817">
    <property type="term" value="F:poly(A) RNA polymerase activity"/>
    <property type="evidence" value="ECO:0007669"/>
    <property type="project" value="InterPro"/>
</dbReference>
<dbReference type="GO" id="GO:0005730">
    <property type="term" value="C:nucleolus"/>
    <property type="evidence" value="ECO:0007669"/>
    <property type="project" value="TreeGrafter"/>
</dbReference>
<dbReference type="InterPro" id="IPR045862">
    <property type="entry name" value="Trf4-like"/>
</dbReference>
<dbReference type="Proteomes" id="UP000756132">
    <property type="component" value="Chromosome 9"/>
</dbReference>
<name>A0A9Q8PFH1_PASFU</name>
<dbReference type="OrthoDB" id="273917at2759"/>
<dbReference type="GO" id="GO:0003729">
    <property type="term" value="F:mRNA binding"/>
    <property type="evidence" value="ECO:0007669"/>
    <property type="project" value="TreeGrafter"/>
</dbReference>
<dbReference type="GeneID" id="71988846"/>
<gene>
    <name evidence="3" type="ORF">CLAFUR5_08968</name>
</gene>
<reference evidence="3" key="1">
    <citation type="submission" date="2021-12" db="EMBL/GenBank/DDBJ databases">
        <authorList>
            <person name="Zaccaron A."/>
            <person name="Stergiopoulos I."/>
        </authorList>
    </citation>
    <scope>NUCLEOTIDE SEQUENCE</scope>
    <source>
        <strain evidence="3">Race5_Kim</strain>
    </source>
</reference>
<feature type="region of interest" description="Disordered" evidence="1">
    <location>
        <begin position="31"/>
        <end position="61"/>
    </location>
</feature>
<feature type="compositionally biased region" description="Low complexity" evidence="1">
    <location>
        <begin position="614"/>
        <end position="626"/>
    </location>
</feature>
<dbReference type="AlphaFoldDB" id="A0A9Q8PFH1"/>
<dbReference type="PANTHER" id="PTHR23092:SF15">
    <property type="entry name" value="INACTIVE NON-CANONICAL POLY(A) RNA POLYMERASE PROTEIN TRF4-2-RELATED"/>
    <property type="match status" value="1"/>
</dbReference>
<dbReference type="Gene3D" id="3.30.460.10">
    <property type="entry name" value="Beta Polymerase, domain 2"/>
    <property type="match status" value="1"/>
</dbReference>
<reference evidence="3" key="2">
    <citation type="journal article" date="2022" name="Microb. Genom.">
        <title>A chromosome-scale genome assembly of the tomato pathogen Cladosporium fulvum reveals a compartmentalized genome architecture and the presence of a dispensable chromosome.</title>
        <authorList>
            <person name="Zaccaron A.Z."/>
            <person name="Chen L.H."/>
            <person name="Samaras A."/>
            <person name="Stergiopoulos I."/>
        </authorList>
    </citation>
    <scope>NUCLEOTIDE SEQUENCE</scope>
    <source>
        <strain evidence="3">Race5_Kim</strain>
    </source>
</reference>
<dbReference type="GO" id="GO:0031499">
    <property type="term" value="C:TRAMP complex"/>
    <property type="evidence" value="ECO:0007669"/>
    <property type="project" value="TreeGrafter"/>
</dbReference>
<evidence type="ECO:0000256" key="1">
    <source>
        <dbReference type="SAM" id="MobiDB-lite"/>
    </source>
</evidence>
<dbReference type="PANTHER" id="PTHR23092">
    <property type="entry name" value="POLY(A) RNA POLYMERASE"/>
    <property type="match status" value="1"/>
</dbReference>
<evidence type="ECO:0000313" key="3">
    <source>
        <dbReference type="EMBL" id="UJO21629.1"/>
    </source>
</evidence>
<proteinExistence type="predicted"/>
<feature type="region of interest" description="Disordered" evidence="1">
    <location>
        <begin position="546"/>
        <end position="639"/>
    </location>
</feature>
<keyword evidence="4" id="KW-1185">Reference proteome</keyword>
<evidence type="ECO:0000259" key="2">
    <source>
        <dbReference type="Pfam" id="PF22600"/>
    </source>
</evidence>
<dbReference type="GO" id="GO:0043634">
    <property type="term" value="P:polyadenylation-dependent ncRNA catabolic process"/>
    <property type="evidence" value="ECO:0007669"/>
    <property type="project" value="TreeGrafter"/>
</dbReference>
<dbReference type="SUPFAM" id="SSF81631">
    <property type="entry name" value="PAP/OAS1 substrate-binding domain"/>
    <property type="match status" value="1"/>
</dbReference>
<dbReference type="RefSeq" id="XP_047765995.1">
    <property type="nucleotide sequence ID" value="XM_047908116.1"/>
</dbReference>
<accession>A0A9Q8PFH1</accession>
<dbReference type="OMA" id="WPEESIL"/>
<feature type="compositionally biased region" description="Basic and acidic residues" evidence="1">
    <location>
        <begin position="546"/>
        <end position="579"/>
    </location>
</feature>
<dbReference type="InterPro" id="IPR054708">
    <property type="entry name" value="MTPAP-like_central"/>
</dbReference>
<sequence length="653" mass="74281">MQSCGRAARRSACGALNAYSPANALRSTFATTSKRRQDEETVPSQVARNSHNGKKGRSFNKILANTPDDALGWIDKELTREQEEGVLEERYVGRVTGPRALVTSNDDWQPFIARLRDRRASLRTQEGRKKLLGLSEEQKDILRKSFDYVPLVILPHQSKMRKMPIPWALTDAEKGRLKGTGHLLSEELRRFEQYMTPTFEESAARRAIAEELKDFITTTLLDDEPGKTGFEIFGSEKTGLAAPLSDIDVRVFDTTDREAMPLRMGNRMEFLFTRLRRSDKYVLTTLRKMGRFPIINCQHRESGIDIQIVASPATSRQQEITTRYLALTPHLRPLFYVFRTILAMRGLLDVWSGGLGSYGSFIMLFATINRELERSARVDPGHRDDFLASHFRRFLRFYADDKPEYSGMVPSKHGIAVGPRLKFLKHDADPRYNRYSQLALKRGDPIRAAQWMMCQRNPLQPYLLTLQDPADPRNDLGKKTNAIKHILATINHYRHMLNKKLKDVGAHRATGKTWPEESILMPFVGRCHEVYAAPRKKLSDYGRRILDGDKKDSKEQEQERARLGQRQKEEERKEVEMMRTAEAFAATDDALDEGGDGGRRDLGGGEQESKRQHAATATATDTDAADQGGHGGSKIRKVRVRWLTKFIPADDPP</sequence>
<feature type="domain" description="Poly(A) RNA polymerase mitochondrial-like central palm" evidence="2">
    <location>
        <begin position="184"/>
        <end position="308"/>
    </location>
</feature>
<feature type="compositionally biased region" description="Basic and acidic residues" evidence="1">
    <location>
        <begin position="596"/>
        <end position="611"/>
    </location>
</feature>
<dbReference type="Pfam" id="PF22600">
    <property type="entry name" value="MTPAP-like_central"/>
    <property type="match status" value="1"/>
</dbReference>
<protein>
    <submittedName>
        <fullName evidence="3">Terminal nucleotidyltransferase 4A</fullName>
    </submittedName>
</protein>